<dbReference type="SMART" id="SM00091">
    <property type="entry name" value="PAS"/>
    <property type="match status" value="5"/>
</dbReference>
<evidence type="ECO:0000256" key="7">
    <source>
        <dbReference type="ARBA" id="ARBA00023012"/>
    </source>
</evidence>
<dbReference type="RefSeq" id="WP_052388312.1">
    <property type="nucleotide sequence ID" value="NZ_CP073767.1"/>
</dbReference>
<dbReference type="Gene3D" id="1.10.287.130">
    <property type="match status" value="1"/>
</dbReference>
<reference evidence="13" key="1">
    <citation type="submission" date="2021-04" db="EMBL/GenBank/DDBJ databases">
        <title>Dactylosporangium aurantiacum NRRL B-8018 full assembly.</title>
        <authorList>
            <person name="Hartkoorn R.C."/>
            <person name="Beaudoing E."/>
            <person name="Hot D."/>
        </authorList>
    </citation>
    <scope>NUCLEOTIDE SEQUENCE</scope>
    <source>
        <strain evidence="13">NRRL B-8018</strain>
    </source>
</reference>
<keyword evidence="5" id="KW-0808">Transferase</keyword>
<dbReference type="SMART" id="SM00065">
    <property type="entry name" value="GAF"/>
    <property type="match status" value="2"/>
</dbReference>
<evidence type="ECO:0000256" key="1">
    <source>
        <dbReference type="ARBA" id="ARBA00000085"/>
    </source>
</evidence>
<evidence type="ECO:0000259" key="11">
    <source>
        <dbReference type="PROSITE" id="PS50112"/>
    </source>
</evidence>
<evidence type="ECO:0000256" key="6">
    <source>
        <dbReference type="ARBA" id="ARBA00022777"/>
    </source>
</evidence>
<evidence type="ECO:0000313" key="14">
    <source>
        <dbReference type="Proteomes" id="UP001058003"/>
    </source>
</evidence>
<feature type="domain" description="PAC" evidence="12">
    <location>
        <begin position="734"/>
        <end position="786"/>
    </location>
</feature>
<dbReference type="Pfam" id="PF02518">
    <property type="entry name" value="HATPase_c"/>
    <property type="match status" value="1"/>
</dbReference>
<comment type="subcellular location">
    <subcellularLocation>
        <location evidence="2">Cell membrane</location>
    </subcellularLocation>
</comment>
<dbReference type="Pfam" id="PF00512">
    <property type="entry name" value="HisKA"/>
    <property type="match status" value="1"/>
</dbReference>
<dbReference type="Proteomes" id="UP001058003">
    <property type="component" value="Chromosome"/>
</dbReference>
<feature type="domain" description="Histidine kinase" evidence="10">
    <location>
        <begin position="1076"/>
        <end position="1288"/>
    </location>
</feature>
<dbReference type="InterPro" id="IPR004358">
    <property type="entry name" value="Sig_transdc_His_kin-like_C"/>
</dbReference>
<dbReference type="SMART" id="SM00388">
    <property type="entry name" value="HisKA"/>
    <property type="match status" value="1"/>
</dbReference>
<dbReference type="Gene3D" id="3.30.565.10">
    <property type="entry name" value="Histidine kinase-like ATPase, C-terminal domain"/>
    <property type="match status" value="1"/>
</dbReference>
<keyword evidence="6" id="KW-0418">Kinase</keyword>
<accession>A0A9Q9IR42</accession>
<evidence type="ECO:0000256" key="2">
    <source>
        <dbReference type="ARBA" id="ARBA00004236"/>
    </source>
</evidence>
<dbReference type="Pfam" id="PF08447">
    <property type="entry name" value="PAS_3"/>
    <property type="match status" value="1"/>
</dbReference>
<evidence type="ECO:0000259" key="10">
    <source>
        <dbReference type="PROSITE" id="PS50109"/>
    </source>
</evidence>
<dbReference type="InterPro" id="IPR029016">
    <property type="entry name" value="GAF-like_dom_sf"/>
</dbReference>
<dbReference type="SUPFAM" id="SSF55781">
    <property type="entry name" value="GAF domain-like"/>
    <property type="match status" value="2"/>
</dbReference>
<evidence type="ECO:0000259" key="12">
    <source>
        <dbReference type="PROSITE" id="PS50113"/>
    </source>
</evidence>
<keyword evidence="8" id="KW-0175">Coiled coil</keyword>
<feature type="domain" description="PAS" evidence="11">
    <location>
        <begin position="783"/>
        <end position="828"/>
    </location>
</feature>
<dbReference type="SUPFAM" id="SSF55785">
    <property type="entry name" value="PYP-like sensor domain (PAS domain)"/>
    <property type="match status" value="5"/>
</dbReference>
<keyword evidence="14" id="KW-1185">Reference proteome</keyword>
<comment type="catalytic activity">
    <reaction evidence="1">
        <text>ATP + protein L-histidine = ADP + protein N-phospho-L-histidine.</text>
        <dbReference type="EC" id="2.7.13.3"/>
    </reaction>
</comment>
<sequence length="1288" mass="134956">MGVGLRGRLSEQGRVRLLAEAFDRSLIAKAVAGLADGAFGVFAEVNAAFAALLGRRPAELVGRPCTVVFDPADHGALLAVLDRLAGGELPEITLEWRLAHRDGSRVWVTAHAMVSHDDAGVPYLFLEAVEHPADRAGEEQTSSAFDSSALGMLITDLRGRVLRANPAVARMLGRTAAELVGRPDRDFVHPDDLPDTGERQRSAAGEDAGAVTYEQRLLRGDGGVVWARLSVADFLGADGERLRLVQVDDITARRAAQDAAGRAMRRLEVTIGVQREITAAASDRDAVLRLIAERTLQVLPAGDTAVVQLADRDDEDTGGAGVLRTVAGIGPLAARSVPPLPIAAPGTRPGSLSALVVATDATLRSDDTATDPRTSRATSQRTGIRSLVAAPLRGPGGAPLGVLVVASRHPGAFDAGDEQQLTLLADALSGALRHADDAARQRQLLAVAEQANADLAEQRAAALTAVHAAATAAEREHRRLQKTLQAQRDVIAAAGDLDTTLQVVADRATGLFPSAGGALVELVDGARHPQHTAGAGILAGAVGRPAPAGALGAAVLSTGRAAHSPDTAGDPHVDRAACGRLGVAALLVAPLHADDRTIGALTVAAGRPGAFDAADEQQLALFADSVSAALQHADDTARAAELLQARTEALAALRASEERFATVFAGSPVGLLLSSVDGGDVGAYLAANPAMTTITGYPAAELVGRHPRLLEHPDHGEAGDVTVTRILAGGPQGIRLDRRWRHRDGHDIWVSMRLAAVRADDGQARYVVTQVEDVTARRAAFNRLQQQAALLDLAPAAIIVRDLDGRIRWWNQGATDLYGWPPGVAQGRITHRLFHTAFPAGGGLAAQAAALREHGRWEGPLEHVTAGGRTVTVLSRQVRYDDDLPTGVPAGDGAGPAGAAPAGIVLEVNTDVTAARAAERALADSEARFKAQFDNSAIGQVVRALDGTILVVNPAYATMLGSTPQRLTGTAGDALVHPDDRPAVLRHAAALFAGDVDAYTHEIRLRHADGHHVDVEATVTLVRTPDGRPDHLIGVAADVTARRAAERARDAATGQLAARNRELEDANRLKLDLIGMLGHEIGNPLAAILGYTEVFADDWANLDDARRARVIEGIDRQARRLDDIVQEVLTMVRIDAGSIHADRGPVALRPQLRAALDAAGGERIPVLGPERTALVNAGHLDHILTNLISNAGKYGNGVTAVTVADGGDDGTGPRVQVRVEDRGPGVPEEFRERLFQRLARADRDAAKVKGTGLGLYIVRSLAQANGARVHHEPNPAGGSIFVVDLEAG</sequence>
<dbReference type="Gene3D" id="3.30.450.40">
    <property type="match status" value="2"/>
</dbReference>
<dbReference type="InterPro" id="IPR013656">
    <property type="entry name" value="PAS_4"/>
</dbReference>
<feature type="coiled-coil region" evidence="8">
    <location>
        <begin position="438"/>
        <end position="490"/>
    </location>
</feature>
<dbReference type="InterPro" id="IPR003661">
    <property type="entry name" value="HisK_dim/P_dom"/>
</dbReference>
<dbReference type="SUPFAM" id="SSF47384">
    <property type="entry name" value="Homodimeric domain of signal transducing histidine kinase"/>
    <property type="match status" value="1"/>
</dbReference>
<feature type="region of interest" description="Disordered" evidence="9">
    <location>
        <begin position="184"/>
        <end position="207"/>
    </location>
</feature>
<feature type="domain" description="PAS" evidence="11">
    <location>
        <begin position="925"/>
        <end position="995"/>
    </location>
</feature>
<protein>
    <recommendedName>
        <fullName evidence="3">histidine kinase</fullName>
        <ecNumber evidence="3">2.7.13.3</ecNumber>
    </recommendedName>
</protein>
<dbReference type="SMART" id="SM00086">
    <property type="entry name" value="PAC"/>
    <property type="match status" value="4"/>
</dbReference>
<dbReference type="Pfam" id="PF08448">
    <property type="entry name" value="PAS_4"/>
    <property type="match status" value="2"/>
</dbReference>
<dbReference type="InterPro" id="IPR005467">
    <property type="entry name" value="His_kinase_dom"/>
</dbReference>
<organism evidence="13 14">
    <name type="scientific">Dactylosporangium aurantiacum</name>
    <dbReference type="NCBI Taxonomy" id="35754"/>
    <lineage>
        <taxon>Bacteria</taxon>
        <taxon>Bacillati</taxon>
        <taxon>Actinomycetota</taxon>
        <taxon>Actinomycetes</taxon>
        <taxon>Micromonosporales</taxon>
        <taxon>Micromonosporaceae</taxon>
        <taxon>Dactylosporangium</taxon>
    </lineage>
</organism>
<evidence type="ECO:0000256" key="3">
    <source>
        <dbReference type="ARBA" id="ARBA00012438"/>
    </source>
</evidence>
<dbReference type="InterPro" id="IPR052162">
    <property type="entry name" value="Sensor_kinase/Photoreceptor"/>
</dbReference>
<dbReference type="InterPro" id="IPR036097">
    <property type="entry name" value="HisK_dim/P_sf"/>
</dbReference>
<dbReference type="SUPFAM" id="SSF55874">
    <property type="entry name" value="ATPase domain of HSP90 chaperone/DNA topoisomerase II/histidine kinase"/>
    <property type="match status" value="1"/>
</dbReference>
<dbReference type="CDD" id="cd00130">
    <property type="entry name" value="PAS"/>
    <property type="match status" value="5"/>
</dbReference>
<dbReference type="EMBL" id="CP073767">
    <property type="protein sequence ID" value="UWZ57478.1"/>
    <property type="molecule type" value="Genomic_DNA"/>
</dbReference>
<feature type="compositionally biased region" description="Basic and acidic residues" evidence="9">
    <location>
        <begin position="184"/>
        <end position="201"/>
    </location>
</feature>
<keyword evidence="4" id="KW-0597">Phosphoprotein</keyword>
<gene>
    <name evidence="13" type="ORF">Daura_15760</name>
</gene>
<dbReference type="PROSITE" id="PS50113">
    <property type="entry name" value="PAC"/>
    <property type="match status" value="3"/>
</dbReference>
<dbReference type="CDD" id="cd00082">
    <property type="entry name" value="HisKA"/>
    <property type="match status" value="1"/>
</dbReference>
<dbReference type="Pfam" id="PF13426">
    <property type="entry name" value="PAS_9"/>
    <property type="match status" value="2"/>
</dbReference>
<dbReference type="PROSITE" id="PS50109">
    <property type="entry name" value="HIS_KIN"/>
    <property type="match status" value="1"/>
</dbReference>
<proteinExistence type="predicted"/>
<dbReference type="NCBIfam" id="TIGR00229">
    <property type="entry name" value="sensory_box"/>
    <property type="match status" value="4"/>
</dbReference>
<dbReference type="EC" id="2.7.13.3" evidence="3"/>
<feature type="domain" description="PAC" evidence="12">
    <location>
        <begin position="211"/>
        <end position="262"/>
    </location>
</feature>
<dbReference type="InterPro" id="IPR003018">
    <property type="entry name" value="GAF"/>
</dbReference>
<dbReference type="InterPro" id="IPR000700">
    <property type="entry name" value="PAS-assoc_C"/>
</dbReference>
<dbReference type="InterPro" id="IPR013655">
    <property type="entry name" value="PAS_fold_3"/>
</dbReference>
<dbReference type="GO" id="GO:0000155">
    <property type="term" value="F:phosphorelay sensor kinase activity"/>
    <property type="evidence" value="ECO:0007669"/>
    <property type="project" value="InterPro"/>
</dbReference>
<feature type="domain" description="PAS" evidence="11">
    <location>
        <begin position="137"/>
        <end position="207"/>
    </location>
</feature>
<evidence type="ECO:0000313" key="13">
    <source>
        <dbReference type="EMBL" id="UWZ57478.1"/>
    </source>
</evidence>
<dbReference type="Pfam" id="PF13185">
    <property type="entry name" value="GAF_2"/>
    <property type="match status" value="2"/>
</dbReference>
<dbReference type="SMART" id="SM00387">
    <property type="entry name" value="HATPase_c"/>
    <property type="match status" value="1"/>
</dbReference>
<evidence type="ECO:0000256" key="9">
    <source>
        <dbReference type="SAM" id="MobiDB-lite"/>
    </source>
</evidence>
<feature type="domain" description="PAS" evidence="11">
    <location>
        <begin position="40"/>
        <end position="88"/>
    </location>
</feature>
<dbReference type="PANTHER" id="PTHR43304">
    <property type="entry name" value="PHYTOCHROME-LIKE PROTEIN CPH1"/>
    <property type="match status" value="1"/>
</dbReference>
<evidence type="ECO:0000256" key="4">
    <source>
        <dbReference type="ARBA" id="ARBA00022553"/>
    </source>
</evidence>
<dbReference type="InterPro" id="IPR036890">
    <property type="entry name" value="HATPase_C_sf"/>
</dbReference>
<dbReference type="Gene3D" id="3.30.450.20">
    <property type="entry name" value="PAS domain"/>
    <property type="match status" value="5"/>
</dbReference>
<keyword evidence="7" id="KW-0902">Two-component regulatory system</keyword>
<name>A0A9Q9IR42_9ACTN</name>
<feature type="domain" description="PAC" evidence="12">
    <location>
        <begin position="999"/>
        <end position="1051"/>
    </location>
</feature>
<feature type="domain" description="PAS" evidence="11">
    <location>
        <begin position="656"/>
        <end position="730"/>
    </location>
</feature>
<evidence type="ECO:0000256" key="8">
    <source>
        <dbReference type="SAM" id="Coils"/>
    </source>
</evidence>
<dbReference type="InterPro" id="IPR001610">
    <property type="entry name" value="PAC"/>
</dbReference>
<dbReference type="PANTHER" id="PTHR43304:SF1">
    <property type="entry name" value="PAC DOMAIN-CONTAINING PROTEIN"/>
    <property type="match status" value="1"/>
</dbReference>
<dbReference type="InterPro" id="IPR003594">
    <property type="entry name" value="HATPase_dom"/>
</dbReference>
<dbReference type="InterPro" id="IPR035965">
    <property type="entry name" value="PAS-like_dom_sf"/>
</dbReference>
<dbReference type="PRINTS" id="PR00344">
    <property type="entry name" value="BCTRLSENSOR"/>
</dbReference>
<dbReference type="InterPro" id="IPR000014">
    <property type="entry name" value="PAS"/>
</dbReference>
<dbReference type="PROSITE" id="PS50112">
    <property type="entry name" value="PAS"/>
    <property type="match status" value="5"/>
</dbReference>
<dbReference type="GO" id="GO:0005886">
    <property type="term" value="C:plasma membrane"/>
    <property type="evidence" value="ECO:0007669"/>
    <property type="project" value="UniProtKB-SubCell"/>
</dbReference>
<evidence type="ECO:0000256" key="5">
    <source>
        <dbReference type="ARBA" id="ARBA00022679"/>
    </source>
</evidence>
<dbReference type="KEGG" id="daur:Daura_15760"/>